<dbReference type="EMBL" id="CAJVRC010000453">
    <property type="protein sequence ID" value="CAG8882833.1"/>
    <property type="molecule type" value="Genomic_DNA"/>
</dbReference>
<dbReference type="Proteomes" id="UP001154252">
    <property type="component" value="Unassembled WGS sequence"/>
</dbReference>
<feature type="non-terminal residue" evidence="2">
    <location>
        <position position="42"/>
    </location>
</feature>
<sequence length="42" mass="4446">WPAWPTSEPAPMQKLPNGLPGPFGAPLHANAPPWPLGAPLHE</sequence>
<feature type="non-terminal residue" evidence="2">
    <location>
        <position position="1"/>
    </location>
</feature>
<proteinExistence type="predicted"/>
<reference evidence="2" key="1">
    <citation type="submission" date="2021-07" db="EMBL/GenBank/DDBJ databases">
        <authorList>
            <person name="Branca A.L. A."/>
        </authorList>
    </citation>
    <scope>NUCLEOTIDE SEQUENCE</scope>
</reference>
<evidence type="ECO:0000256" key="1">
    <source>
        <dbReference type="SAM" id="MobiDB-lite"/>
    </source>
</evidence>
<accession>A0A9W4P234</accession>
<feature type="region of interest" description="Disordered" evidence="1">
    <location>
        <begin position="1"/>
        <end position="42"/>
    </location>
</feature>
<protein>
    <submittedName>
        <fullName evidence="2">Uncharacterized protein</fullName>
    </submittedName>
</protein>
<evidence type="ECO:0000313" key="2">
    <source>
        <dbReference type="EMBL" id="CAG8882833.1"/>
    </source>
</evidence>
<keyword evidence="3" id="KW-1185">Reference proteome</keyword>
<name>A0A9W4P234_9EURO</name>
<evidence type="ECO:0000313" key="3">
    <source>
        <dbReference type="Proteomes" id="UP001154252"/>
    </source>
</evidence>
<comment type="caution">
    <text evidence="2">The sequence shown here is derived from an EMBL/GenBank/DDBJ whole genome shotgun (WGS) entry which is preliminary data.</text>
</comment>
<gene>
    <name evidence="2" type="ORF">PEGY_LOCUS247</name>
</gene>
<organism evidence="2 3">
    <name type="scientific">Penicillium egyptiacum</name>
    <dbReference type="NCBI Taxonomy" id="1303716"/>
    <lineage>
        <taxon>Eukaryota</taxon>
        <taxon>Fungi</taxon>
        <taxon>Dikarya</taxon>
        <taxon>Ascomycota</taxon>
        <taxon>Pezizomycotina</taxon>
        <taxon>Eurotiomycetes</taxon>
        <taxon>Eurotiomycetidae</taxon>
        <taxon>Eurotiales</taxon>
        <taxon>Aspergillaceae</taxon>
        <taxon>Penicillium</taxon>
    </lineage>
</organism>
<dbReference type="AlphaFoldDB" id="A0A9W4P234"/>